<organism evidence="2 3">
    <name type="scientific">Bacteroides fragilis str. 3998T(B)3</name>
    <dbReference type="NCBI Taxonomy" id="1339316"/>
    <lineage>
        <taxon>Bacteria</taxon>
        <taxon>Pseudomonadati</taxon>
        <taxon>Bacteroidota</taxon>
        <taxon>Bacteroidia</taxon>
        <taxon>Bacteroidales</taxon>
        <taxon>Bacteroidaceae</taxon>
        <taxon>Bacteroides</taxon>
    </lineage>
</organism>
<protein>
    <submittedName>
        <fullName evidence="2">Uncharacterized protein</fullName>
    </submittedName>
</protein>
<name>A0A015V5X6_BACFG</name>
<reference evidence="2 3" key="1">
    <citation type="submission" date="2014-02" db="EMBL/GenBank/DDBJ databases">
        <authorList>
            <person name="Sears C."/>
            <person name="Carroll K."/>
            <person name="Sack B.R."/>
            <person name="Qadri F."/>
            <person name="Myers L.L."/>
            <person name="Chung G.-T."/>
            <person name="Escheverria P."/>
            <person name="Fraser C.M."/>
            <person name="Sadzewicz L."/>
            <person name="Shefchek K.A."/>
            <person name="Tallon L."/>
            <person name="Das S.P."/>
            <person name="Daugherty S."/>
            <person name="Mongodin E.F."/>
        </authorList>
    </citation>
    <scope>NUCLEOTIDE SEQUENCE [LARGE SCALE GENOMIC DNA]</scope>
    <source>
        <strain evidence="3">3998T(B)3</strain>
    </source>
</reference>
<comment type="caution">
    <text evidence="2">The sequence shown here is derived from an EMBL/GenBank/DDBJ whole genome shotgun (WGS) entry which is preliminary data.</text>
</comment>
<keyword evidence="1" id="KW-0472">Membrane</keyword>
<dbReference type="Proteomes" id="UP000020773">
    <property type="component" value="Unassembled WGS sequence"/>
</dbReference>
<evidence type="ECO:0000313" key="3">
    <source>
        <dbReference type="Proteomes" id="UP000020773"/>
    </source>
</evidence>
<evidence type="ECO:0000313" key="2">
    <source>
        <dbReference type="EMBL" id="EXY90801.1"/>
    </source>
</evidence>
<dbReference type="EMBL" id="JGDB01000125">
    <property type="protein sequence ID" value="EXY90801.1"/>
    <property type="molecule type" value="Genomic_DNA"/>
</dbReference>
<accession>A0A015V5X6</accession>
<evidence type="ECO:0000256" key="1">
    <source>
        <dbReference type="SAM" id="Phobius"/>
    </source>
</evidence>
<dbReference type="AlphaFoldDB" id="A0A015V5X6"/>
<keyword evidence="1" id="KW-1133">Transmembrane helix</keyword>
<feature type="transmembrane region" description="Helical" evidence="1">
    <location>
        <begin position="30"/>
        <end position="50"/>
    </location>
</feature>
<keyword evidence="1" id="KW-0812">Transmembrane</keyword>
<gene>
    <name evidence="2" type="ORF">M125_2495</name>
</gene>
<proteinExistence type="predicted"/>
<sequence length="56" mass="6593">MRHLEQKQIIFVYSCGKVIWLIKESSPFSFAKIVSFSGTFVTVFRFIIYLDENLSK</sequence>